<name>G2PHP0_STRV4</name>
<dbReference type="HOGENOM" id="CLU_684986_0_0_11"/>
<evidence type="ECO:0000313" key="1">
    <source>
        <dbReference type="EMBL" id="AEM88841.1"/>
    </source>
</evidence>
<dbReference type="eggNOG" id="ENOG5031XPG">
    <property type="taxonomic scope" value="Bacteria"/>
</dbReference>
<dbReference type="KEGG" id="svl:Strvi_0065"/>
<keyword evidence="1" id="KW-0614">Plasmid</keyword>
<dbReference type="RefSeq" id="WP_014043776.1">
    <property type="nucleotide sequence ID" value="NC_015952.1"/>
</dbReference>
<keyword evidence="2" id="KW-1185">Reference proteome</keyword>
<dbReference type="AlphaFoldDB" id="G2PHP0"/>
<accession>G2PHP0</accession>
<reference evidence="1" key="1">
    <citation type="submission" date="2011-08" db="EMBL/GenBank/DDBJ databases">
        <title>Complete sequence of plasmid 2 of Streptomyces violaceusniger Tu 4113.</title>
        <authorList>
            <consortium name="US DOE Joint Genome Institute"/>
            <person name="Lucas S."/>
            <person name="Han J."/>
            <person name="Lapidus A."/>
            <person name="Cheng J.-F."/>
            <person name="Goodwin L."/>
            <person name="Pitluck S."/>
            <person name="Peters L."/>
            <person name="Ivanova N."/>
            <person name="Daligault H."/>
            <person name="Detter J.C."/>
            <person name="Han C."/>
            <person name="Tapia R."/>
            <person name="Land M."/>
            <person name="Hauser L."/>
            <person name="Kyrpides N."/>
            <person name="Ivanova N."/>
            <person name="Pagani I."/>
            <person name="Hagen A."/>
            <person name="Katz L."/>
            <person name="Fiedler H.-P."/>
            <person name="Keasling J."/>
            <person name="Fortman J."/>
            <person name="Woyke T."/>
        </authorList>
    </citation>
    <scope>NUCLEOTIDE SEQUENCE [LARGE SCALE GENOMIC DNA]</scope>
    <source>
        <strain evidence="1">Tu 4113</strain>
        <plasmid evidence="1">pSTRVI02</plasmid>
    </source>
</reference>
<proteinExistence type="predicted"/>
<dbReference type="Proteomes" id="UP000008703">
    <property type="component" value="Plasmid pSTRVI02"/>
</dbReference>
<sequence>MAIYISATSAPRRGRWGLESPTLHLHPGCPGAGCDSPDTITVNRIGEAYAIMRALKSGLRYDGERYVRNRVHTFRLSGDVAEETLTREDVAALPVSRSNPDHPEYGEWREAVISNAPVGRKAVTECGMISPAFARRIGIKGVYLWDTAPREAGAAPERVNDTTTEMLTVGADNAAGEPVYVRTLPERHSVHRGKTTADVFRREGYWFTVPGDFPASLPDSLHQSRETFAVFQSPDVVPGVWVWVVRAEGPSGRNLGASTESRRVAVRLALAALARLRTETAADIMATRRAIGLEEVPPVRIAVTDGTWVLHVRCACDIPEADAVGETATVGDAGELFADECDPWKLCQGSPRVLFFDDRTTRGRIVAHGARGPKGEPSVFVDPQGGGPRYAVRLTEIGGRNI</sequence>
<protein>
    <submittedName>
        <fullName evidence="1">Uncharacterized protein</fullName>
    </submittedName>
</protein>
<organism evidence="1 2">
    <name type="scientific">Streptomyces violaceusniger (strain Tu 4113)</name>
    <dbReference type="NCBI Taxonomy" id="653045"/>
    <lineage>
        <taxon>Bacteria</taxon>
        <taxon>Bacillati</taxon>
        <taxon>Actinomycetota</taxon>
        <taxon>Actinomycetes</taxon>
        <taxon>Kitasatosporales</taxon>
        <taxon>Streptomycetaceae</taxon>
        <taxon>Streptomyces</taxon>
        <taxon>Streptomyces violaceusniger group</taxon>
    </lineage>
</organism>
<geneLocation type="plasmid" evidence="1 2">
    <name>pSTRVI02</name>
</geneLocation>
<gene>
    <name evidence="1" type="ORF">Strvi_0065</name>
</gene>
<dbReference type="EMBL" id="CP002996">
    <property type="protein sequence ID" value="AEM88841.1"/>
    <property type="molecule type" value="Genomic_DNA"/>
</dbReference>
<evidence type="ECO:0000313" key="2">
    <source>
        <dbReference type="Proteomes" id="UP000008703"/>
    </source>
</evidence>